<organism evidence="8 9">
    <name type="scientific">Pelagivirga sediminicola</name>
    <dbReference type="NCBI Taxonomy" id="2170575"/>
    <lineage>
        <taxon>Bacteria</taxon>
        <taxon>Pseudomonadati</taxon>
        <taxon>Pseudomonadota</taxon>
        <taxon>Alphaproteobacteria</taxon>
        <taxon>Rhodobacterales</taxon>
        <taxon>Paracoccaceae</taxon>
        <taxon>Pelagivirga</taxon>
    </lineage>
</organism>
<dbReference type="GO" id="GO:0005886">
    <property type="term" value="C:plasma membrane"/>
    <property type="evidence" value="ECO:0007669"/>
    <property type="project" value="UniProtKB-SubCell"/>
</dbReference>
<dbReference type="PANTHER" id="PTHR30518">
    <property type="entry name" value="ENDOLYTIC MUREIN TRANSGLYCOSYLASE"/>
    <property type="match status" value="1"/>
</dbReference>
<keyword evidence="2 7" id="KW-0812">Transmembrane</keyword>
<keyword evidence="4 7" id="KW-0472">Membrane</keyword>
<evidence type="ECO:0000256" key="5">
    <source>
        <dbReference type="ARBA" id="ARBA00023239"/>
    </source>
</evidence>
<keyword evidence="5 7" id="KW-0456">Lyase</keyword>
<sequence>MWRNIASSAISFLVVMVFLLGGVILWGQNTYNAEGPGDAPICLRIESGASMRTISQQLADEGVITSPMIFRMGADYSGKSGDRKAGSWLIPEHATMSEITHLITRGGASTCGTEVVYRIGVTSSEVQVRELDIEAGRYVEKAAFDPAEEEAPEAFTEVRAQNDTRYRVAIAEGTTSWQIVEALKTIDVLEGELAELPAEGTLAPDSYEVRKGDTRASVIERMREAQEILVASAWASRADGLPLKDAQEMLVLASIIEKETGVPDERRQVASVFENRLKRGMRLQTDPTVIYGLTEGKGVLGRGLRASELREATPWNTYVIEGLPPTPIANPGKASIEAAVNPAQTDYVFFVADGSGGHAFATTLEEHNANVAKWRRIEAEQAEGAAPAE</sequence>
<dbReference type="EC" id="4.2.2.29" evidence="7"/>
<keyword evidence="3 7" id="KW-1133">Transmembrane helix</keyword>
<feature type="site" description="Important for catalytic activity" evidence="7">
    <location>
        <position position="259"/>
    </location>
</feature>
<evidence type="ECO:0000256" key="7">
    <source>
        <dbReference type="HAMAP-Rule" id="MF_02065"/>
    </source>
</evidence>
<dbReference type="NCBIfam" id="TIGR00247">
    <property type="entry name" value="endolytic transglycosylase MltG"/>
    <property type="match status" value="1"/>
</dbReference>
<keyword evidence="6 7" id="KW-0961">Cell wall biogenesis/degradation</keyword>
<name>A0A2T7G7T3_9RHOB</name>
<keyword evidence="1 7" id="KW-1003">Cell membrane</keyword>
<comment type="similarity">
    <text evidence="7">Belongs to the transglycosylase MltG family.</text>
</comment>
<dbReference type="Pfam" id="PF02618">
    <property type="entry name" value="YceG"/>
    <property type="match status" value="1"/>
</dbReference>
<protein>
    <recommendedName>
        <fullName evidence="7">Endolytic murein transglycosylase</fullName>
        <ecNumber evidence="7">4.2.2.29</ecNumber>
    </recommendedName>
    <alternativeName>
        <fullName evidence="7">Peptidoglycan lytic transglycosylase</fullName>
    </alternativeName>
    <alternativeName>
        <fullName evidence="7">Peptidoglycan polymerization terminase</fullName>
    </alternativeName>
</protein>
<keyword evidence="7" id="KW-0997">Cell inner membrane</keyword>
<comment type="catalytic activity">
    <reaction evidence="7">
        <text>a peptidoglycan chain = a peptidoglycan chain with N-acetyl-1,6-anhydromuramyl-[peptide] at the reducing end + a peptidoglycan chain with N-acetylglucosamine at the non-reducing end.</text>
        <dbReference type="EC" id="4.2.2.29"/>
    </reaction>
</comment>
<feature type="transmembrane region" description="Helical" evidence="7">
    <location>
        <begin position="7"/>
        <end position="27"/>
    </location>
</feature>
<evidence type="ECO:0000256" key="2">
    <source>
        <dbReference type="ARBA" id="ARBA00022692"/>
    </source>
</evidence>
<comment type="function">
    <text evidence="7">Functions as a peptidoglycan terminase that cleaves nascent peptidoglycan strands endolytically to terminate their elongation.</text>
</comment>
<proteinExistence type="inferred from homology"/>
<dbReference type="CDD" id="cd08010">
    <property type="entry name" value="MltG_like"/>
    <property type="match status" value="1"/>
</dbReference>
<evidence type="ECO:0000313" key="9">
    <source>
        <dbReference type="Proteomes" id="UP000244446"/>
    </source>
</evidence>
<comment type="subcellular location">
    <subcellularLocation>
        <location evidence="7">Cell inner membrane</location>
        <topology evidence="7">Single-pass membrane protein</topology>
    </subcellularLocation>
</comment>
<dbReference type="GO" id="GO:0071555">
    <property type="term" value="P:cell wall organization"/>
    <property type="evidence" value="ECO:0007669"/>
    <property type="project" value="UniProtKB-KW"/>
</dbReference>
<dbReference type="PANTHER" id="PTHR30518:SF2">
    <property type="entry name" value="ENDOLYTIC MUREIN TRANSGLYCOSYLASE"/>
    <property type="match status" value="1"/>
</dbReference>
<dbReference type="Proteomes" id="UP000244446">
    <property type="component" value="Unassembled WGS sequence"/>
</dbReference>
<dbReference type="GO" id="GO:0008932">
    <property type="term" value="F:lytic endotransglycosylase activity"/>
    <property type="evidence" value="ECO:0007669"/>
    <property type="project" value="UniProtKB-UniRule"/>
</dbReference>
<keyword evidence="9" id="KW-1185">Reference proteome</keyword>
<dbReference type="Gene3D" id="3.30.1490.480">
    <property type="entry name" value="Endolytic murein transglycosylase"/>
    <property type="match status" value="1"/>
</dbReference>
<dbReference type="EMBL" id="QCYH01000004">
    <property type="protein sequence ID" value="PVA10481.1"/>
    <property type="molecule type" value="Genomic_DNA"/>
</dbReference>
<dbReference type="InterPro" id="IPR003770">
    <property type="entry name" value="MLTG-like"/>
</dbReference>
<dbReference type="RefSeq" id="WP_108691991.1">
    <property type="nucleotide sequence ID" value="NZ_QCYH01000004.1"/>
</dbReference>
<accession>A0A2T7G7T3</accession>
<evidence type="ECO:0000256" key="6">
    <source>
        <dbReference type="ARBA" id="ARBA00023316"/>
    </source>
</evidence>
<evidence type="ECO:0000256" key="4">
    <source>
        <dbReference type="ARBA" id="ARBA00023136"/>
    </source>
</evidence>
<dbReference type="GO" id="GO:0009252">
    <property type="term" value="P:peptidoglycan biosynthetic process"/>
    <property type="evidence" value="ECO:0007669"/>
    <property type="project" value="UniProtKB-UniRule"/>
</dbReference>
<dbReference type="HAMAP" id="MF_02065">
    <property type="entry name" value="MltG"/>
    <property type="match status" value="1"/>
</dbReference>
<reference evidence="8 9" key="1">
    <citation type="submission" date="2018-04" db="EMBL/GenBank/DDBJ databases">
        <title>Pelagivirga bohaiensis gen. nov., sp. nov., a bacterium isolated from the Bohai Sea.</title>
        <authorList>
            <person name="Ji X."/>
        </authorList>
    </citation>
    <scope>NUCLEOTIDE SEQUENCE [LARGE SCALE GENOMIC DNA]</scope>
    <source>
        <strain evidence="8 9">BH-SD19</strain>
    </source>
</reference>
<comment type="caution">
    <text evidence="8">The sequence shown here is derived from an EMBL/GenBank/DDBJ whole genome shotgun (WGS) entry which is preliminary data.</text>
</comment>
<evidence type="ECO:0000256" key="1">
    <source>
        <dbReference type="ARBA" id="ARBA00022475"/>
    </source>
</evidence>
<evidence type="ECO:0000313" key="8">
    <source>
        <dbReference type="EMBL" id="PVA10481.1"/>
    </source>
</evidence>
<evidence type="ECO:0000256" key="3">
    <source>
        <dbReference type="ARBA" id="ARBA00022989"/>
    </source>
</evidence>
<dbReference type="OrthoDB" id="9814591at2"/>
<dbReference type="AlphaFoldDB" id="A0A2T7G7T3"/>
<gene>
    <name evidence="7 8" type="primary">mltG</name>
    <name evidence="8" type="ORF">DC366_09715</name>
</gene>
<dbReference type="Gene3D" id="3.30.160.60">
    <property type="entry name" value="Classic Zinc Finger"/>
    <property type="match status" value="1"/>
</dbReference>